<reference evidence="3 4" key="1">
    <citation type="submission" date="2016-10" db="EMBL/GenBank/DDBJ databases">
        <authorList>
            <person name="de Groot N.N."/>
        </authorList>
    </citation>
    <scope>NUCLEOTIDE SEQUENCE [LARGE SCALE GENOMIC DNA]</scope>
    <source>
        <strain evidence="3 4">DSM 46701</strain>
    </source>
</reference>
<dbReference type="SMART" id="SM00327">
    <property type="entry name" value="VWA"/>
    <property type="match status" value="1"/>
</dbReference>
<evidence type="ECO:0000313" key="3">
    <source>
        <dbReference type="EMBL" id="SEN63121.1"/>
    </source>
</evidence>
<dbReference type="InterPro" id="IPR036465">
    <property type="entry name" value="vWFA_dom_sf"/>
</dbReference>
<feature type="chain" id="PRO_5038893848" evidence="1">
    <location>
        <begin position="23"/>
        <end position="450"/>
    </location>
</feature>
<keyword evidence="4" id="KW-1185">Reference proteome</keyword>
<accession>A0A1H8I488</accession>
<dbReference type="EMBL" id="FOCQ01000016">
    <property type="protein sequence ID" value="SEN63121.1"/>
    <property type="molecule type" value="Genomic_DNA"/>
</dbReference>
<dbReference type="AlphaFoldDB" id="A0A1H8I488"/>
<dbReference type="InterPro" id="IPR002035">
    <property type="entry name" value="VWF_A"/>
</dbReference>
<keyword evidence="1" id="KW-0732">Signal</keyword>
<dbReference type="SUPFAM" id="SSF53300">
    <property type="entry name" value="vWA-like"/>
    <property type="match status" value="1"/>
</dbReference>
<sequence length="450" mass="49755">MFFMKKKWTPIISILLALTVSACSQSVPANNQNQDGTSENVKKAATDAEGMIAEGPGKFAGSRYDVNKVNEELDQFPDNMKADEAYNRLIRLLAEDYKPVKQKLDDFDPNVAPKLSNTPGGINQPKLSKLNVEILLDSSGSMNGQVSGGKKMDLAKKAIQEFASKLPEGTNVSLRVYGHKGSSSAKDKAVSCASSEVVYPMGKYDQTAFNQALNKFQPTGYTPIALAIRGAQQDLQSAQEENTQNIVYIVSDGIETCGGNPVEEAKKLHTSGIKAVVNIIGFDVDNAGQQALKQVAEAGGGSYTTVNSETDLKEYLEREHNRLQFEWWGWGNLNVTEVNNTALKKRNELDEIAYPGPVIIGTGKPSLFISIFDTETKHFDDAIAYLEQKGKVDIAESALLEQKINDRSDKIKKYFTEKYDNLDKQIVKIRDELGKQIQEKANQEYNKYNQ</sequence>
<feature type="domain" description="VWFA" evidence="2">
    <location>
        <begin position="131"/>
        <end position="323"/>
    </location>
</feature>
<evidence type="ECO:0000259" key="2">
    <source>
        <dbReference type="PROSITE" id="PS50234"/>
    </source>
</evidence>
<dbReference type="PROSITE" id="PS51257">
    <property type="entry name" value="PROKAR_LIPOPROTEIN"/>
    <property type="match status" value="1"/>
</dbReference>
<evidence type="ECO:0000256" key="1">
    <source>
        <dbReference type="SAM" id="SignalP"/>
    </source>
</evidence>
<dbReference type="PROSITE" id="PS50234">
    <property type="entry name" value="VWFA"/>
    <property type="match status" value="1"/>
</dbReference>
<proteinExistence type="predicted"/>
<name>A0A1H8I488_9BACL</name>
<protein>
    <submittedName>
        <fullName evidence="3">D-amino-acid dehydrogenase</fullName>
    </submittedName>
</protein>
<dbReference type="Pfam" id="PF00092">
    <property type="entry name" value="VWA"/>
    <property type="match status" value="1"/>
</dbReference>
<dbReference type="Gene3D" id="3.40.50.410">
    <property type="entry name" value="von Willebrand factor, type A domain"/>
    <property type="match status" value="1"/>
</dbReference>
<dbReference type="RefSeq" id="WP_089971659.1">
    <property type="nucleotide sequence ID" value="NZ_FOCQ01000016.1"/>
</dbReference>
<gene>
    <name evidence="3" type="ORF">SAMN05444955_11610</name>
</gene>
<organism evidence="3 4">
    <name type="scientific">Lihuaxuella thermophila</name>
    <dbReference type="NCBI Taxonomy" id="1173111"/>
    <lineage>
        <taxon>Bacteria</taxon>
        <taxon>Bacillati</taxon>
        <taxon>Bacillota</taxon>
        <taxon>Bacilli</taxon>
        <taxon>Bacillales</taxon>
        <taxon>Thermoactinomycetaceae</taxon>
        <taxon>Lihuaxuella</taxon>
    </lineage>
</organism>
<feature type="signal peptide" evidence="1">
    <location>
        <begin position="1"/>
        <end position="22"/>
    </location>
</feature>
<dbReference type="STRING" id="1173111.SAMN05444955_11610"/>
<dbReference type="OrthoDB" id="9783818at2"/>
<evidence type="ECO:0000313" key="4">
    <source>
        <dbReference type="Proteomes" id="UP000199695"/>
    </source>
</evidence>
<dbReference type="Proteomes" id="UP000199695">
    <property type="component" value="Unassembled WGS sequence"/>
</dbReference>